<gene>
    <name evidence="2" type="ORF">I302_00272</name>
    <name evidence="3" type="ORF">I302_101590</name>
</gene>
<accession>A0A1B9GCM9</accession>
<dbReference type="RefSeq" id="XP_019049853.1">
    <property type="nucleotide sequence ID" value="XM_019186975.1"/>
</dbReference>
<protein>
    <submittedName>
        <fullName evidence="2">Uncharacterized protein</fullName>
    </submittedName>
</protein>
<dbReference type="GeneID" id="30204671"/>
<dbReference type="VEuPathDB" id="FungiDB:I302_00272"/>
<feature type="region of interest" description="Disordered" evidence="1">
    <location>
        <begin position="1"/>
        <end position="75"/>
    </location>
</feature>
<proteinExistence type="predicted"/>
<evidence type="ECO:0000256" key="1">
    <source>
        <dbReference type="SAM" id="MobiDB-lite"/>
    </source>
</evidence>
<sequence>MHTRSTDHVIKQEPGSPDPGPSSFPAEDVPAIPLTPTQASSSTSAQNGVPPPNIALDTSDSAASAARALPTSPGSNTVLNRKFVDAVIKLTHPETVSRPGMSIPF</sequence>
<dbReference type="KEGG" id="kbi:30204671"/>
<reference evidence="2" key="1">
    <citation type="submission" date="2013-07" db="EMBL/GenBank/DDBJ databases">
        <title>The Genome Sequence of Cryptococcus bestiolae CBS10118.</title>
        <authorList>
            <consortium name="The Broad Institute Genome Sequencing Platform"/>
            <person name="Cuomo C."/>
            <person name="Litvintseva A."/>
            <person name="Chen Y."/>
            <person name="Heitman J."/>
            <person name="Sun S."/>
            <person name="Springer D."/>
            <person name="Dromer F."/>
            <person name="Young S.K."/>
            <person name="Zeng Q."/>
            <person name="Gargeya S."/>
            <person name="Fitzgerald M."/>
            <person name="Abouelleil A."/>
            <person name="Alvarado L."/>
            <person name="Berlin A.M."/>
            <person name="Chapman S.B."/>
            <person name="Dewar J."/>
            <person name="Goldberg J."/>
            <person name="Griggs A."/>
            <person name="Gujja S."/>
            <person name="Hansen M."/>
            <person name="Howarth C."/>
            <person name="Imamovic A."/>
            <person name="Larimer J."/>
            <person name="McCowan C."/>
            <person name="Murphy C."/>
            <person name="Pearson M."/>
            <person name="Priest M."/>
            <person name="Roberts A."/>
            <person name="Saif S."/>
            <person name="Shea T."/>
            <person name="Sykes S."/>
            <person name="Wortman J."/>
            <person name="Nusbaum C."/>
            <person name="Birren B."/>
        </authorList>
    </citation>
    <scope>NUCLEOTIDE SEQUENCE [LARGE SCALE GENOMIC DNA]</scope>
    <source>
        <strain evidence="2">CBS 10118</strain>
    </source>
</reference>
<evidence type="ECO:0000313" key="3">
    <source>
        <dbReference type="EMBL" id="WVW79621.1"/>
    </source>
</evidence>
<dbReference type="EMBL" id="KI894018">
    <property type="protein sequence ID" value="OCF28783.1"/>
    <property type="molecule type" value="Genomic_DNA"/>
</dbReference>
<feature type="compositionally biased region" description="Basic and acidic residues" evidence="1">
    <location>
        <begin position="1"/>
        <end position="11"/>
    </location>
</feature>
<evidence type="ECO:0000313" key="2">
    <source>
        <dbReference type="EMBL" id="OCF28783.1"/>
    </source>
</evidence>
<dbReference type="Proteomes" id="UP000092730">
    <property type="component" value="Chromosome 1"/>
</dbReference>
<reference evidence="2" key="3">
    <citation type="submission" date="2014-01" db="EMBL/GenBank/DDBJ databases">
        <title>Evolution of pathogenesis and genome organization in the Tremellales.</title>
        <authorList>
            <person name="Cuomo C."/>
            <person name="Litvintseva A."/>
            <person name="Heitman J."/>
            <person name="Chen Y."/>
            <person name="Sun S."/>
            <person name="Springer D."/>
            <person name="Dromer F."/>
            <person name="Young S."/>
            <person name="Zeng Q."/>
            <person name="Chapman S."/>
            <person name="Gujja S."/>
            <person name="Saif S."/>
            <person name="Birren B."/>
        </authorList>
    </citation>
    <scope>NUCLEOTIDE SEQUENCE</scope>
    <source>
        <strain evidence="2">CBS 10118</strain>
    </source>
</reference>
<keyword evidence="4" id="KW-1185">Reference proteome</keyword>
<reference evidence="3" key="2">
    <citation type="submission" date="2013-07" db="EMBL/GenBank/DDBJ databases">
        <authorList>
            <consortium name="The Broad Institute Genome Sequencing Platform"/>
            <person name="Cuomo C."/>
            <person name="Litvintseva A."/>
            <person name="Chen Y."/>
            <person name="Heitman J."/>
            <person name="Sun S."/>
            <person name="Springer D."/>
            <person name="Dromer F."/>
            <person name="Young S.K."/>
            <person name="Zeng Q."/>
            <person name="Gargeya S."/>
            <person name="Fitzgerald M."/>
            <person name="Abouelleil A."/>
            <person name="Alvarado L."/>
            <person name="Berlin A.M."/>
            <person name="Chapman S.B."/>
            <person name="Dewar J."/>
            <person name="Goldberg J."/>
            <person name="Griggs A."/>
            <person name="Gujja S."/>
            <person name="Hansen M."/>
            <person name="Howarth C."/>
            <person name="Imamovic A."/>
            <person name="Larimer J."/>
            <person name="McCowan C."/>
            <person name="Murphy C."/>
            <person name="Pearson M."/>
            <person name="Priest M."/>
            <person name="Roberts A."/>
            <person name="Saif S."/>
            <person name="Shea T."/>
            <person name="Sykes S."/>
            <person name="Wortman J."/>
            <person name="Nusbaum C."/>
            <person name="Birren B."/>
        </authorList>
    </citation>
    <scope>NUCLEOTIDE SEQUENCE</scope>
    <source>
        <strain evidence="3">CBS 10118</strain>
    </source>
</reference>
<organism evidence="2">
    <name type="scientific">Kwoniella bestiolae CBS 10118</name>
    <dbReference type="NCBI Taxonomy" id="1296100"/>
    <lineage>
        <taxon>Eukaryota</taxon>
        <taxon>Fungi</taxon>
        <taxon>Dikarya</taxon>
        <taxon>Basidiomycota</taxon>
        <taxon>Agaricomycotina</taxon>
        <taxon>Tremellomycetes</taxon>
        <taxon>Tremellales</taxon>
        <taxon>Cryptococcaceae</taxon>
        <taxon>Kwoniella</taxon>
    </lineage>
</organism>
<name>A0A1B9GCM9_9TREE</name>
<feature type="compositionally biased region" description="Low complexity" evidence="1">
    <location>
        <begin position="37"/>
        <end position="46"/>
    </location>
</feature>
<feature type="compositionally biased region" description="Low complexity" evidence="1">
    <location>
        <begin position="55"/>
        <end position="73"/>
    </location>
</feature>
<dbReference type="EMBL" id="CP144541">
    <property type="protein sequence ID" value="WVW79621.1"/>
    <property type="molecule type" value="Genomic_DNA"/>
</dbReference>
<dbReference type="AlphaFoldDB" id="A0A1B9GCM9"/>
<reference evidence="3" key="4">
    <citation type="submission" date="2024-02" db="EMBL/GenBank/DDBJ databases">
        <title>Comparative genomics of Cryptococcus and Kwoniella reveals pathogenesis evolution and contrasting modes of karyotype evolution via chromosome fusion or intercentromeric recombination.</title>
        <authorList>
            <person name="Coelho M.A."/>
            <person name="David-Palma M."/>
            <person name="Shea T."/>
            <person name="Bowers K."/>
            <person name="McGinley-Smith S."/>
            <person name="Mohammad A.W."/>
            <person name="Gnirke A."/>
            <person name="Yurkov A.M."/>
            <person name="Nowrousian M."/>
            <person name="Sun S."/>
            <person name="Cuomo C.A."/>
            <person name="Heitman J."/>
        </authorList>
    </citation>
    <scope>NUCLEOTIDE SEQUENCE</scope>
    <source>
        <strain evidence="3">CBS 10118</strain>
    </source>
</reference>
<evidence type="ECO:0000313" key="4">
    <source>
        <dbReference type="Proteomes" id="UP000092730"/>
    </source>
</evidence>